<feature type="region of interest" description="Disordered" evidence="1">
    <location>
        <begin position="204"/>
        <end position="292"/>
    </location>
</feature>
<name>A0A9E7EBN6_9LILI</name>
<accession>A0A9E7EBN6</accession>
<dbReference type="EMBL" id="CP097502">
    <property type="protein sequence ID" value="URD73957.1"/>
    <property type="molecule type" value="Genomic_DNA"/>
</dbReference>
<proteinExistence type="predicted"/>
<feature type="region of interest" description="Disordered" evidence="1">
    <location>
        <begin position="131"/>
        <end position="174"/>
    </location>
</feature>
<dbReference type="Proteomes" id="UP001055439">
    <property type="component" value="Chromosome 1"/>
</dbReference>
<feature type="compositionally biased region" description="Basic and acidic residues" evidence="1">
    <location>
        <begin position="131"/>
        <end position="153"/>
    </location>
</feature>
<reference evidence="2" key="1">
    <citation type="submission" date="2022-05" db="EMBL/GenBank/DDBJ databases">
        <title>The Musa troglodytarum L. genome provides insights into the mechanism of non-climacteric behaviour and enrichment of carotenoids.</title>
        <authorList>
            <person name="Wang J."/>
        </authorList>
    </citation>
    <scope>NUCLEOTIDE SEQUENCE</scope>
    <source>
        <tissue evidence="2">Leaf</tissue>
    </source>
</reference>
<evidence type="ECO:0000313" key="3">
    <source>
        <dbReference type="Proteomes" id="UP001055439"/>
    </source>
</evidence>
<organism evidence="2 3">
    <name type="scientific">Musa troglodytarum</name>
    <name type="common">fe'i banana</name>
    <dbReference type="NCBI Taxonomy" id="320322"/>
    <lineage>
        <taxon>Eukaryota</taxon>
        <taxon>Viridiplantae</taxon>
        <taxon>Streptophyta</taxon>
        <taxon>Embryophyta</taxon>
        <taxon>Tracheophyta</taxon>
        <taxon>Spermatophyta</taxon>
        <taxon>Magnoliopsida</taxon>
        <taxon>Liliopsida</taxon>
        <taxon>Zingiberales</taxon>
        <taxon>Musaceae</taxon>
        <taxon>Musa</taxon>
    </lineage>
</organism>
<feature type="compositionally biased region" description="Basic and acidic residues" evidence="1">
    <location>
        <begin position="160"/>
        <end position="170"/>
    </location>
</feature>
<evidence type="ECO:0000313" key="2">
    <source>
        <dbReference type="EMBL" id="URD73957.1"/>
    </source>
</evidence>
<sequence length="328" mass="36474">MLFLQHPTFDHGGIPNLDRFCLLFLSSIGKPSTRKQGNPSFRMLRQASSRNHRGNGGFREKNALQIGVLVAVCLWLLYRMKCSHDQSKAYEDRFGDDERVAMFGREELLPDTLEAASLPAEGRAHVAKHEELEKQEHKERSHEAQEQSFKGDDASSEVVHGGHEERRSFEADDASGAVDHVVRVKESESGNILLDRAETTNSSLVREGNNRIAANGTVSEKTPSSRTASGESDKLDEQDEINVRENYTAKTGEKAERNQSTAVHPTIAAATAEPEVPRQEESDESPETTSNVEMELVVRGWSACKMTVSEKATAAFTAMDAWNYELRD</sequence>
<dbReference type="OrthoDB" id="1928179at2759"/>
<keyword evidence="3" id="KW-1185">Reference proteome</keyword>
<evidence type="ECO:0000256" key="1">
    <source>
        <dbReference type="SAM" id="MobiDB-lite"/>
    </source>
</evidence>
<dbReference type="PANTHER" id="PTHR33700:SF4">
    <property type="entry name" value="MYB-LIKE PROTEIN X"/>
    <property type="match status" value="1"/>
</dbReference>
<dbReference type="AlphaFoldDB" id="A0A9E7EBN6"/>
<gene>
    <name evidence="2" type="ORF">MUK42_25853</name>
</gene>
<dbReference type="PANTHER" id="PTHR33700">
    <property type="entry name" value="MYB-LIKE PROTEIN X"/>
    <property type="match status" value="1"/>
</dbReference>
<protein>
    <submittedName>
        <fullName evidence="2">Uncharacterized protein</fullName>
    </submittedName>
</protein>
<feature type="compositionally biased region" description="Polar residues" evidence="1">
    <location>
        <begin position="216"/>
        <end position="230"/>
    </location>
</feature>